<dbReference type="EMBL" id="JAURTK010000022">
    <property type="protein sequence ID" value="MDP9651517.1"/>
    <property type="molecule type" value="Genomic_DNA"/>
</dbReference>
<protein>
    <submittedName>
        <fullName evidence="1">Transposase-like protein</fullName>
    </submittedName>
</protein>
<comment type="caution">
    <text evidence="1">The sequence shown here is derived from an EMBL/GenBank/DDBJ whole genome shotgun (WGS) entry which is preliminary data.</text>
</comment>
<accession>A0AB73IND7</accession>
<gene>
    <name evidence="1" type="ORF">J2793_006992</name>
</gene>
<dbReference type="AlphaFoldDB" id="A0AB73IND7"/>
<sequence length="83" mass="9232">MGDGLSVLFGDDSKGLSAKVVSRLKAQCADELAVWSRRNVSGSHYVYWWVDGIHTGLRDENSHKQCLLVLIGHAANIRGRPRR</sequence>
<dbReference type="Proteomes" id="UP001229486">
    <property type="component" value="Unassembled WGS sequence"/>
</dbReference>
<proteinExistence type="predicted"/>
<evidence type="ECO:0000313" key="2">
    <source>
        <dbReference type="Proteomes" id="UP001229486"/>
    </source>
</evidence>
<evidence type="ECO:0000313" key="1">
    <source>
        <dbReference type="EMBL" id="MDP9651517.1"/>
    </source>
</evidence>
<organism evidence="1 2">
    <name type="scientific">Paraburkholderia caledonica</name>
    <dbReference type="NCBI Taxonomy" id="134536"/>
    <lineage>
        <taxon>Bacteria</taxon>
        <taxon>Pseudomonadati</taxon>
        <taxon>Pseudomonadota</taxon>
        <taxon>Betaproteobacteria</taxon>
        <taxon>Burkholderiales</taxon>
        <taxon>Burkholderiaceae</taxon>
        <taxon>Paraburkholderia</taxon>
    </lineage>
</organism>
<name>A0AB73IND7_9BURK</name>
<reference evidence="1" key="1">
    <citation type="submission" date="2023-07" db="EMBL/GenBank/DDBJ databases">
        <title>Sorghum-associated microbial communities from plants grown in Nebraska, USA.</title>
        <authorList>
            <person name="Schachtman D."/>
        </authorList>
    </citation>
    <scope>NUCLEOTIDE SEQUENCE</scope>
    <source>
        <strain evidence="1">DS1061</strain>
    </source>
</reference>